<dbReference type="EMBL" id="GBRH01191318">
    <property type="protein sequence ID" value="JAE06578.1"/>
    <property type="molecule type" value="Transcribed_RNA"/>
</dbReference>
<evidence type="ECO:0000313" key="1">
    <source>
        <dbReference type="EMBL" id="JAE06578.1"/>
    </source>
</evidence>
<dbReference type="AlphaFoldDB" id="A0A0A9FEA6"/>
<organism evidence="1">
    <name type="scientific">Arundo donax</name>
    <name type="common">Giant reed</name>
    <name type="synonym">Donax arundinaceus</name>
    <dbReference type="NCBI Taxonomy" id="35708"/>
    <lineage>
        <taxon>Eukaryota</taxon>
        <taxon>Viridiplantae</taxon>
        <taxon>Streptophyta</taxon>
        <taxon>Embryophyta</taxon>
        <taxon>Tracheophyta</taxon>
        <taxon>Spermatophyta</taxon>
        <taxon>Magnoliopsida</taxon>
        <taxon>Liliopsida</taxon>
        <taxon>Poales</taxon>
        <taxon>Poaceae</taxon>
        <taxon>PACMAD clade</taxon>
        <taxon>Arundinoideae</taxon>
        <taxon>Arundineae</taxon>
        <taxon>Arundo</taxon>
    </lineage>
</organism>
<reference evidence="1" key="2">
    <citation type="journal article" date="2015" name="Data Brief">
        <title>Shoot transcriptome of the giant reed, Arundo donax.</title>
        <authorList>
            <person name="Barrero R.A."/>
            <person name="Guerrero F.D."/>
            <person name="Moolhuijzen P."/>
            <person name="Goolsby J.A."/>
            <person name="Tidwell J."/>
            <person name="Bellgard S.E."/>
            <person name="Bellgard M.I."/>
        </authorList>
    </citation>
    <scope>NUCLEOTIDE SEQUENCE</scope>
    <source>
        <tissue evidence="1">Shoot tissue taken approximately 20 cm above the soil surface</tissue>
    </source>
</reference>
<name>A0A0A9FEA6_ARUDO</name>
<reference evidence="1" key="1">
    <citation type="submission" date="2014-09" db="EMBL/GenBank/DDBJ databases">
        <authorList>
            <person name="Magalhaes I.L.F."/>
            <person name="Oliveira U."/>
            <person name="Santos F.R."/>
            <person name="Vidigal T.H.D.A."/>
            <person name="Brescovit A.D."/>
            <person name="Santos A.J."/>
        </authorList>
    </citation>
    <scope>NUCLEOTIDE SEQUENCE</scope>
    <source>
        <tissue evidence="1">Shoot tissue taken approximately 20 cm above the soil surface</tissue>
    </source>
</reference>
<sequence>MSLRRKSLRTFLRNHVKEFVSQLTHGLQIHNRITCV</sequence>
<accession>A0A0A9FEA6</accession>
<proteinExistence type="predicted"/>
<protein>
    <submittedName>
        <fullName evidence="1">Uncharacterized protein</fullName>
    </submittedName>
</protein>